<evidence type="ECO:0000256" key="1">
    <source>
        <dbReference type="SAM" id="MobiDB-lite"/>
    </source>
</evidence>
<keyword evidence="4" id="KW-1185">Reference proteome</keyword>
<evidence type="ECO:0000259" key="2">
    <source>
        <dbReference type="Pfam" id="PF25534"/>
    </source>
</evidence>
<dbReference type="Pfam" id="PF25534">
    <property type="entry name" value="DUF7918"/>
    <property type="match status" value="1"/>
</dbReference>
<sequence length="449" mass="51733">MAILKMRGDRCEVRIKNYPGRTYFDEHIKVEAREQPCAKECEHYIVGEEGEKFTVEIKLHKGFDFNEFDRVRVQFRLSGHGKHIAKVVFFKPADSRVLQSSMTKELKYANVDEGNFKMLFKIGWETRELTDVEYQEALKKPAKNDTASTDDRPHLWHAQEVDEGAFVRDGITQLCGRPSKIQDIAAQAVANKAYQFYREIQFLKRAGIVEYPPPLYLYAWEDLDEEERKQAVQELQAINKEHVHKVLEAKHGHLVPKPGKCRKKDEPKEWRAWSRMYVWERELTFNTLEIRKAVRDYEKGEVQKHYESKAGEIVSLVDDGPVEGRKLKEFIDLLSDSGDDELTSPDARKSDALKAGGKGGKVKHLRGSLNLPVERPAKRARHARTRTDSNPDEEGSICDLPTKTHEVDKSHRDLVSGDESSVDEELEKKKLKARKLAEVIEAKKELVKL</sequence>
<gene>
    <name evidence="3" type="ORF">PAC_09911</name>
</gene>
<accession>A0A1L7X4R7</accession>
<proteinExistence type="predicted"/>
<protein>
    <recommendedName>
        <fullName evidence="2">DUF7918 domain-containing protein</fullName>
    </recommendedName>
</protein>
<feature type="domain" description="DUF7918" evidence="2">
    <location>
        <begin position="22"/>
        <end position="102"/>
    </location>
</feature>
<feature type="compositionally biased region" description="Basic and acidic residues" evidence="1">
    <location>
        <begin position="402"/>
        <end position="415"/>
    </location>
</feature>
<dbReference type="InterPro" id="IPR057678">
    <property type="entry name" value="DUF7918"/>
</dbReference>
<reference evidence="3 4" key="1">
    <citation type="submission" date="2016-03" db="EMBL/GenBank/DDBJ databases">
        <authorList>
            <person name="Ploux O."/>
        </authorList>
    </citation>
    <scope>NUCLEOTIDE SEQUENCE [LARGE SCALE GENOMIC DNA]</scope>
    <source>
        <strain evidence="3 4">UAMH 11012</strain>
    </source>
</reference>
<dbReference type="EMBL" id="FJOG01000015">
    <property type="protein sequence ID" value="CZR60016.1"/>
    <property type="molecule type" value="Genomic_DNA"/>
</dbReference>
<organism evidence="3 4">
    <name type="scientific">Phialocephala subalpina</name>
    <dbReference type="NCBI Taxonomy" id="576137"/>
    <lineage>
        <taxon>Eukaryota</taxon>
        <taxon>Fungi</taxon>
        <taxon>Dikarya</taxon>
        <taxon>Ascomycota</taxon>
        <taxon>Pezizomycotina</taxon>
        <taxon>Leotiomycetes</taxon>
        <taxon>Helotiales</taxon>
        <taxon>Mollisiaceae</taxon>
        <taxon>Phialocephala</taxon>
        <taxon>Phialocephala fortinii species complex</taxon>
    </lineage>
</organism>
<feature type="region of interest" description="Disordered" evidence="1">
    <location>
        <begin position="338"/>
        <end position="422"/>
    </location>
</feature>
<dbReference type="OrthoDB" id="3513418at2759"/>
<name>A0A1L7X4R7_9HELO</name>
<dbReference type="Proteomes" id="UP000184330">
    <property type="component" value="Unassembled WGS sequence"/>
</dbReference>
<evidence type="ECO:0000313" key="4">
    <source>
        <dbReference type="Proteomes" id="UP000184330"/>
    </source>
</evidence>
<dbReference type="AlphaFoldDB" id="A0A1L7X4R7"/>
<evidence type="ECO:0000313" key="3">
    <source>
        <dbReference type="EMBL" id="CZR60016.1"/>
    </source>
</evidence>